<dbReference type="Proteomes" id="UP000887580">
    <property type="component" value="Unplaced"/>
</dbReference>
<reference evidence="2" key="1">
    <citation type="submission" date="2022-11" db="UniProtKB">
        <authorList>
            <consortium name="WormBaseParasite"/>
        </authorList>
    </citation>
    <scope>IDENTIFICATION</scope>
</reference>
<proteinExistence type="predicted"/>
<sequence>MLIFYIFGAVLFAILQTGFCRIVPAATNGHFGMTKSTCSCPDSTWYYLNETKSCYKVVKFDNMTCDYARQLCSNLSSTLASIHSPKENIFIAGIALSDEYRATAYTAIGLIGEKNTWKWLDGTPFNFTSMYYMDDQIGTPKDGFCAYMRTQAKDLYLSTWFKHEVNLRGFKQAVCKMNANL</sequence>
<name>A0AC35G479_9BILA</name>
<evidence type="ECO:0000313" key="1">
    <source>
        <dbReference type="Proteomes" id="UP000887580"/>
    </source>
</evidence>
<evidence type="ECO:0000313" key="2">
    <source>
        <dbReference type="WBParaSite" id="PS1159_v2.g23937.t1"/>
    </source>
</evidence>
<protein>
    <submittedName>
        <fullName evidence="2">C-type lectin domain-containing protein</fullName>
    </submittedName>
</protein>
<accession>A0AC35G479</accession>
<organism evidence="1 2">
    <name type="scientific">Panagrolaimus sp. PS1159</name>
    <dbReference type="NCBI Taxonomy" id="55785"/>
    <lineage>
        <taxon>Eukaryota</taxon>
        <taxon>Metazoa</taxon>
        <taxon>Ecdysozoa</taxon>
        <taxon>Nematoda</taxon>
        <taxon>Chromadorea</taxon>
        <taxon>Rhabditida</taxon>
        <taxon>Tylenchina</taxon>
        <taxon>Panagrolaimomorpha</taxon>
        <taxon>Panagrolaimoidea</taxon>
        <taxon>Panagrolaimidae</taxon>
        <taxon>Panagrolaimus</taxon>
    </lineage>
</organism>
<dbReference type="WBParaSite" id="PS1159_v2.g23937.t1">
    <property type="protein sequence ID" value="PS1159_v2.g23937.t1"/>
    <property type="gene ID" value="PS1159_v2.g23937"/>
</dbReference>